<proteinExistence type="inferred from homology"/>
<dbReference type="Pfam" id="PF05193">
    <property type="entry name" value="Peptidase_M16_C"/>
    <property type="match status" value="1"/>
</dbReference>
<reference evidence="4 5" key="1">
    <citation type="submission" date="2016-02" db="EMBL/GenBank/DDBJ databases">
        <authorList>
            <person name="Wen L."/>
            <person name="He K."/>
            <person name="Yang H."/>
        </authorList>
    </citation>
    <scope>NUCLEOTIDE SEQUENCE [LARGE SCALE GENOMIC DNA]</scope>
    <source>
        <strain evidence="4 5">TSA40</strain>
    </source>
</reference>
<name>A0A254TJL5_9BURK</name>
<dbReference type="PANTHER" id="PTHR11851:SF49">
    <property type="entry name" value="MITOCHONDRIAL-PROCESSING PEPTIDASE SUBUNIT ALPHA"/>
    <property type="match status" value="1"/>
</dbReference>
<evidence type="ECO:0008006" key="6">
    <source>
        <dbReference type="Google" id="ProtNLM"/>
    </source>
</evidence>
<evidence type="ECO:0000313" key="4">
    <source>
        <dbReference type="EMBL" id="OWW19898.1"/>
    </source>
</evidence>
<dbReference type="InterPro" id="IPR011249">
    <property type="entry name" value="Metalloenz_LuxS/M16"/>
</dbReference>
<comment type="caution">
    <text evidence="4">The sequence shown here is derived from an EMBL/GenBank/DDBJ whole genome shotgun (WGS) entry which is preliminary data.</text>
</comment>
<evidence type="ECO:0000259" key="3">
    <source>
        <dbReference type="Pfam" id="PF05193"/>
    </source>
</evidence>
<evidence type="ECO:0000259" key="2">
    <source>
        <dbReference type="Pfam" id="PF00675"/>
    </source>
</evidence>
<evidence type="ECO:0000256" key="1">
    <source>
        <dbReference type="ARBA" id="ARBA00007261"/>
    </source>
</evidence>
<organism evidence="4 5">
    <name type="scientific">Noviherbaspirillum denitrificans</name>
    <dbReference type="NCBI Taxonomy" id="1968433"/>
    <lineage>
        <taxon>Bacteria</taxon>
        <taxon>Pseudomonadati</taxon>
        <taxon>Pseudomonadota</taxon>
        <taxon>Betaproteobacteria</taxon>
        <taxon>Burkholderiales</taxon>
        <taxon>Oxalobacteraceae</taxon>
        <taxon>Noviherbaspirillum</taxon>
    </lineage>
</organism>
<accession>A0A254TJL5</accession>
<dbReference type="GO" id="GO:0046872">
    <property type="term" value="F:metal ion binding"/>
    <property type="evidence" value="ECO:0007669"/>
    <property type="project" value="InterPro"/>
</dbReference>
<dbReference type="AlphaFoldDB" id="A0A254TJL5"/>
<dbReference type="EMBL" id="LSTO01000001">
    <property type="protein sequence ID" value="OWW19898.1"/>
    <property type="molecule type" value="Genomic_DNA"/>
</dbReference>
<protein>
    <recommendedName>
        <fullName evidence="6">Peptidase M16 C-terminal domain-containing protein</fullName>
    </recommendedName>
</protein>
<gene>
    <name evidence="4" type="ORF">AYR66_10675</name>
</gene>
<evidence type="ECO:0000313" key="5">
    <source>
        <dbReference type="Proteomes" id="UP000197535"/>
    </source>
</evidence>
<dbReference type="PANTHER" id="PTHR11851">
    <property type="entry name" value="METALLOPROTEASE"/>
    <property type="match status" value="1"/>
</dbReference>
<feature type="domain" description="Peptidase M16 C-terminal" evidence="3">
    <location>
        <begin position="233"/>
        <end position="410"/>
    </location>
</feature>
<dbReference type="InterPro" id="IPR050361">
    <property type="entry name" value="MPP/UQCRC_Complex"/>
</dbReference>
<feature type="domain" description="Peptidase M16 N-terminal" evidence="2">
    <location>
        <begin position="103"/>
        <end position="210"/>
    </location>
</feature>
<dbReference type="Pfam" id="PF00675">
    <property type="entry name" value="Peptidase_M16"/>
    <property type="match status" value="1"/>
</dbReference>
<sequence length="481" mass="52960">MPANRTAGRFIPTTQAVRAPAYRPPDLDALLKDYRGRPPAAAIEAFPMTHAEIGAHTVVTALPGGMQLALLPRATKGDRVTGILRLRWGTLDTLRGKRADALLLPNMMLKGTATRSRTALNNLLSELDSSISVNGLGQQAGGLTGLVIDFNAPAPHLERVLELLAETLRTPAFPPDEFEQVRRAYIAQVLASQNDPTSHAAATLARHAVRYDRDDPRSAWAPEDTIQAVREATPERLQSFYQAYAGTSDAELAIVGPVDPAKVTEQLRALFDDWRSPQSHARIPRPWQPVQAERYVLDMPDKTNAAFSAVIPVELDDSDADIPALFTAVQLLGGRAGSRLWNRLREQEGLSYGVNATLGVSAGDRNGRITITGSFAPQNRERFEAAMHDELDKVLRDGFSALEVDFAKDAILRGRRQYLTQERNVAGLLADNLYWQRTMAWREQRDKDYAALTPEQVNAALKKYLDPARMSSALAGDFARK</sequence>
<dbReference type="InterPro" id="IPR011765">
    <property type="entry name" value="Pept_M16_N"/>
</dbReference>
<dbReference type="InterPro" id="IPR007863">
    <property type="entry name" value="Peptidase_M16_C"/>
</dbReference>
<dbReference type="Gene3D" id="3.30.830.10">
    <property type="entry name" value="Metalloenzyme, LuxS/M16 peptidase-like"/>
    <property type="match status" value="2"/>
</dbReference>
<dbReference type="Proteomes" id="UP000197535">
    <property type="component" value="Unassembled WGS sequence"/>
</dbReference>
<comment type="similarity">
    <text evidence="1">Belongs to the peptidase M16 family.</text>
</comment>
<keyword evidence="5" id="KW-1185">Reference proteome</keyword>
<dbReference type="SUPFAM" id="SSF63411">
    <property type="entry name" value="LuxS/MPP-like metallohydrolase"/>
    <property type="match status" value="2"/>
</dbReference>